<gene>
    <name evidence="1" type="ORF">Mesil_3484</name>
</gene>
<sequence>MILWLSLYLPSRTNRDAIGVEDGRVVMSVHFPTAWLEAAKTYIPGIPEYLSVMAWMFAVHEGKIQVEDRIPGWAWGDEEEARAYLKAALAERGIE</sequence>
<proteinExistence type="predicted"/>
<accession>D7BJD2</accession>
<dbReference type="EMBL" id="CP002043">
    <property type="protein sequence ID" value="ADH65288.1"/>
    <property type="molecule type" value="Genomic_DNA"/>
</dbReference>
<dbReference type="Proteomes" id="UP000001916">
    <property type="component" value="Plasmid pMESIL01"/>
</dbReference>
<dbReference type="HOGENOM" id="CLU_2369543_0_0_0"/>
<geneLocation type="plasmid" evidence="1 2">
    <name>pMESIL01</name>
</geneLocation>
<evidence type="ECO:0000313" key="2">
    <source>
        <dbReference type="Proteomes" id="UP000001916"/>
    </source>
</evidence>
<reference evidence="1 2" key="1">
    <citation type="journal article" date="2010" name="Stand. Genomic Sci.">
        <title>Complete genome sequence of Meiothermus silvanus type strain (VI-R2).</title>
        <authorList>
            <person name="Sikorski J."/>
            <person name="Tindall B.J."/>
            <person name="Lowry S."/>
            <person name="Lucas S."/>
            <person name="Nolan M."/>
            <person name="Copeland A."/>
            <person name="Glavina Del Rio T."/>
            <person name="Tice H."/>
            <person name="Cheng J.F."/>
            <person name="Han C."/>
            <person name="Pitluck S."/>
            <person name="Liolios K."/>
            <person name="Ivanova N."/>
            <person name="Mavromatis K."/>
            <person name="Mikhailova N."/>
            <person name="Pati A."/>
            <person name="Goodwin L."/>
            <person name="Chen A."/>
            <person name="Palaniappan K."/>
            <person name="Land M."/>
            <person name="Hauser L."/>
            <person name="Chang Y.J."/>
            <person name="Jeffries C.D."/>
            <person name="Rohde M."/>
            <person name="Goker M."/>
            <person name="Woyke T."/>
            <person name="Bristow J."/>
            <person name="Eisen J.A."/>
            <person name="Markowitz V."/>
            <person name="Hugenholtz P."/>
            <person name="Kyrpides N.C."/>
            <person name="Klenk H.P."/>
            <person name="Lapidus A."/>
        </authorList>
    </citation>
    <scope>NUCLEOTIDE SEQUENCE [LARGE SCALE GENOMIC DNA]</scope>
    <source>
        <strain evidence="2">ATCC 700542 / DSM 9946 / VI-R2</strain>
        <plasmid evidence="2">Plasmid pMESIL01</plasmid>
    </source>
</reference>
<protein>
    <submittedName>
        <fullName evidence="1">Uncharacterized protein</fullName>
    </submittedName>
</protein>
<evidence type="ECO:0000313" key="1">
    <source>
        <dbReference type="EMBL" id="ADH65288.1"/>
    </source>
</evidence>
<name>D7BJD2_ALLS1</name>
<organism evidence="1 2">
    <name type="scientific">Allomeiothermus silvanus (strain ATCC 700542 / DSM 9946 / NBRC 106475 / NCIMB 13440 / VI-R2)</name>
    <name type="common">Thermus silvanus</name>
    <dbReference type="NCBI Taxonomy" id="526227"/>
    <lineage>
        <taxon>Bacteria</taxon>
        <taxon>Thermotogati</taxon>
        <taxon>Deinococcota</taxon>
        <taxon>Deinococci</taxon>
        <taxon>Thermales</taxon>
        <taxon>Thermaceae</taxon>
        <taxon>Allomeiothermus</taxon>
    </lineage>
</organism>
<dbReference type="AlphaFoldDB" id="D7BJD2"/>
<keyword evidence="2" id="KW-1185">Reference proteome</keyword>
<dbReference type="RefSeq" id="WP_013159768.1">
    <property type="nucleotide sequence ID" value="NC_014213.1"/>
</dbReference>
<dbReference type="OrthoDB" id="34458at2"/>
<keyword evidence="1" id="KW-0614">Plasmid</keyword>
<dbReference type="KEGG" id="msv:Mesil_3484"/>